<protein>
    <submittedName>
        <fullName evidence="1">Intracellular multiplication protein IcmB</fullName>
    </submittedName>
</protein>
<dbReference type="Proteomes" id="UP000219068">
    <property type="component" value="Unassembled WGS sequence"/>
</dbReference>
<proteinExistence type="predicted"/>
<evidence type="ECO:0000313" key="1">
    <source>
        <dbReference type="EMBL" id="SOC27479.1"/>
    </source>
</evidence>
<gene>
    <name evidence="1" type="ORF">SAMN05428964_105433</name>
</gene>
<dbReference type="RefSeq" id="WP_097052954.1">
    <property type="nucleotide sequence ID" value="NZ_OBMM01000005.1"/>
</dbReference>
<accession>A0A285TYG2</accession>
<dbReference type="EMBL" id="OBMM01000005">
    <property type="protein sequence ID" value="SOC27479.1"/>
    <property type="molecule type" value="Genomic_DNA"/>
</dbReference>
<dbReference type="SUPFAM" id="SSF52540">
    <property type="entry name" value="P-loop containing nucleoside triphosphate hydrolases"/>
    <property type="match status" value="1"/>
</dbReference>
<name>A0A285TYG2_9PROT</name>
<organism evidence="1 2">
    <name type="scientific">Thalassospira xiamenensis</name>
    <dbReference type="NCBI Taxonomy" id="220697"/>
    <lineage>
        <taxon>Bacteria</taxon>
        <taxon>Pseudomonadati</taxon>
        <taxon>Pseudomonadota</taxon>
        <taxon>Alphaproteobacteria</taxon>
        <taxon>Rhodospirillales</taxon>
        <taxon>Thalassospiraceae</taxon>
        <taxon>Thalassospira</taxon>
    </lineage>
</organism>
<evidence type="ECO:0000313" key="2">
    <source>
        <dbReference type="Proteomes" id="UP000219068"/>
    </source>
</evidence>
<sequence>MSLVGLIDTLIAAGGGLGKKSLASFNFLDTAFGKTLIAKDGSLATLVRIDGIKRMMGGHELNVLVNRANTSLSPYLGRPGHAIQVFFSRDPDLSRDLVKSLNITPRTIAKRLDLNLDDVFEERENVLPNYIVPESFYMVLWTRMSALGKQELKKARVAMKAPPLWPAAANSHNPFLLSNAMTTRHEAFVASFMADLKSFEIRASVTDVHAALGAIRNSIDPATANSNWHPYLPGDLGKAPSGGREAKPRWRMRPEIKSGDISHLLWPKLDDQLFSVDAERLNSQIVRIGRYLFSGVNMTVGPQDVKPFSHLLSRLMELEEFPWRASFLLEGDGMSLFGLKNLIAAFAGFSSGDNKIIRDTIKQLKAFEREGGVVVRFRASFGTWAPNGEMNLIESRSSRLQRAVESWGYCNAGPSSGDPLAGVMSSALGLDVASTAPAAGAPLMDALYMMPWDRDASPFEKGSILFRTIDRRIWPFQPGSSQQDTFIDIIYAPPGKGKSVFLNSTSLAFCLSPMATSGAGGAQLPRIAIIDIGPSSSGLISLLKEALPPSRRHEVEYKRLRMVSEHSINPFDTQLGCRECLPMDRATLKNFITMLGTEHGGQAPSGLSQLSGAIIDTLYETFSDKTKKGKPRQYSEGEDLQVDEALRKHNIALSGRPTWWECVDKLFAAGAIREATMAQRYAVPRVEDLMATRTEQIQDIFGSALTESGEPLLKVFNRTISSALREYPILSGPTRFEIGAARIVALDLDEAAPSGGGSADKQTALVYMLGTFVTTRDFYLNDQVLKQFPQEYQAYHRLRIQRIRETPKRIVFDEFHRTRNTPQVRQQVVIYMREGRKWGIQISLASQLIGDFDADMISLATSYWIMGANTEQDANEAAATFGLSDTAKACLTHNLRGPGPGGAPLLAVLNMKDGKHEHLLYNTLGPMEIWAFSTTPADNAIRTRLYNTIGPVEARRRLARRFPGGSAKNEVDRRVIERAEQGDTGAETMNGVTEEIVQELMAA</sequence>
<reference evidence="1 2" key="1">
    <citation type="submission" date="2017-08" db="EMBL/GenBank/DDBJ databases">
        <authorList>
            <person name="de Groot N.N."/>
        </authorList>
    </citation>
    <scope>NUCLEOTIDE SEQUENCE [LARGE SCALE GENOMIC DNA]</scope>
    <source>
        <strain evidence="1 2">USBA 78</strain>
    </source>
</reference>
<dbReference type="Gene3D" id="3.40.50.300">
    <property type="entry name" value="P-loop containing nucleotide triphosphate hydrolases"/>
    <property type="match status" value="1"/>
</dbReference>
<dbReference type="InterPro" id="IPR027417">
    <property type="entry name" value="P-loop_NTPase"/>
</dbReference>
<dbReference type="AlphaFoldDB" id="A0A285TYG2"/>